<keyword evidence="6" id="KW-1185">Reference proteome</keyword>
<dbReference type="GeneID" id="88183537"/>
<reference evidence="5 6" key="1">
    <citation type="journal article" date="2009" name="J. Bacteriol.">
        <title>Genome sequence of Azotobacter vinelandii, an obligate aerobe specialized to support diverse anaerobic metabolic processes.</title>
        <authorList>
            <person name="Setubal J.C."/>
            <person name="dos Santos P."/>
            <person name="Goldman B.S."/>
            <person name="Ertesvag H."/>
            <person name="Espin G."/>
            <person name="Rubio L.M."/>
            <person name="Valla S."/>
            <person name="Almeida N.F."/>
            <person name="Balasubramanian D."/>
            <person name="Cromes L."/>
            <person name="Curatti L."/>
            <person name="Du Z."/>
            <person name="Godsy E."/>
            <person name="Goodner B."/>
            <person name="Hellner-Burris K."/>
            <person name="Hernandez J.A."/>
            <person name="Houmiel K."/>
            <person name="Imperial J."/>
            <person name="Kennedy C."/>
            <person name="Larson T.J."/>
            <person name="Latreille P."/>
            <person name="Ligon L.S."/>
            <person name="Lu J."/>
            <person name="Maerk M."/>
            <person name="Miller N.M."/>
            <person name="Norton S."/>
            <person name="O'Carroll I.P."/>
            <person name="Paulsen I."/>
            <person name="Raulfs E.C."/>
            <person name="Roemer R."/>
            <person name="Rosser J."/>
            <person name="Segura D."/>
            <person name="Slater S."/>
            <person name="Stricklin S.L."/>
            <person name="Studholme D.J."/>
            <person name="Sun J."/>
            <person name="Viana C.J."/>
            <person name="Wallin E."/>
            <person name="Wang B."/>
            <person name="Wheeler C."/>
            <person name="Zhu H."/>
            <person name="Dean D.R."/>
            <person name="Dixon R."/>
            <person name="Wood D."/>
        </authorList>
    </citation>
    <scope>NUCLEOTIDE SEQUENCE [LARGE SCALE GENOMIC DNA]</scope>
    <source>
        <strain evidence="6">DJ / ATCC BAA-1303</strain>
    </source>
</reference>
<dbReference type="PROSITE" id="PS50977">
    <property type="entry name" value="HTH_TETR_2"/>
    <property type="match status" value="1"/>
</dbReference>
<dbReference type="STRING" id="322710.Avin_00620"/>
<dbReference type="GO" id="GO:0000976">
    <property type="term" value="F:transcription cis-regulatory region binding"/>
    <property type="evidence" value="ECO:0007669"/>
    <property type="project" value="TreeGrafter"/>
</dbReference>
<dbReference type="OrthoDB" id="9151800at2"/>
<sequence>MPVSRKRSATNRTPALAGKGRQPRADGDATRIEIIETAGRLFAERGYLGTTSKSICEQAGVNIAAINYHFGSRDGLYLAVLKEVHRRFMSMEFLQELSASTLPAADKLHHFLVELVRHVLDADNWTMQVWAREILSPTSLLERVFQEETQPKFEVLATIVGEIAAIAPTDPRMPRLVLSVIAPCLVMLIVDRRCATPIQPLFAQSPATLADGLWRFAMAGLADLERA</sequence>
<dbReference type="Gene3D" id="1.10.10.60">
    <property type="entry name" value="Homeodomain-like"/>
    <property type="match status" value="1"/>
</dbReference>
<dbReference type="PANTHER" id="PTHR30055">
    <property type="entry name" value="HTH-TYPE TRANSCRIPTIONAL REGULATOR RUTR"/>
    <property type="match status" value="1"/>
</dbReference>
<dbReference type="KEGG" id="avn:Avin_00620"/>
<dbReference type="PRINTS" id="PR00455">
    <property type="entry name" value="HTHTETR"/>
</dbReference>
<dbReference type="InterPro" id="IPR015292">
    <property type="entry name" value="Tscrpt_reg_YbiH_C"/>
</dbReference>
<dbReference type="PANTHER" id="PTHR30055:SF235">
    <property type="entry name" value="TRANSCRIPTIONAL REGULATORY PROTEIN"/>
    <property type="match status" value="1"/>
</dbReference>
<protein>
    <submittedName>
        <fullName evidence="5">Transcriptional regulatory protein, TetR family</fullName>
    </submittedName>
</protein>
<name>C1DG02_AZOVD</name>
<dbReference type="RefSeq" id="WP_012698757.1">
    <property type="nucleotide sequence ID" value="NC_012560.1"/>
</dbReference>
<dbReference type="HOGENOM" id="CLU_069356_16_1_6"/>
<organism evidence="5 6">
    <name type="scientific">Azotobacter vinelandii (strain DJ / ATCC BAA-1303)</name>
    <dbReference type="NCBI Taxonomy" id="322710"/>
    <lineage>
        <taxon>Bacteria</taxon>
        <taxon>Pseudomonadati</taxon>
        <taxon>Pseudomonadota</taxon>
        <taxon>Gammaproteobacteria</taxon>
        <taxon>Pseudomonadales</taxon>
        <taxon>Pseudomonadaceae</taxon>
        <taxon>Azotobacter</taxon>
    </lineage>
</organism>
<dbReference type="InterPro" id="IPR036271">
    <property type="entry name" value="Tet_transcr_reg_TetR-rel_C_sf"/>
</dbReference>
<proteinExistence type="predicted"/>
<dbReference type="InterPro" id="IPR050109">
    <property type="entry name" value="HTH-type_TetR-like_transc_reg"/>
</dbReference>
<dbReference type="Proteomes" id="UP000002424">
    <property type="component" value="Chromosome"/>
</dbReference>
<accession>C1DG02</accession>
<evidence type="ECO:0000313" key="6">
    <source>
        <dbReference type="Proteomes" id="UP000002424"/>
    </source>
</evidence>
<evidence type="ECO:0000256" key="3">
    <source>
        <dbReference type="SAM" id="MobiDB-lite"/>
    </source>
</evidence>
<dbReference type="AlphaFoldDB" id="C1DG02"/>
<feature type="domain" description="HTH tetR-type" evidence="4">
    <location>
        <begin position="28"/>
        <end position="88"/>
    </location>
</feature>
<dbReference type="EnsemblBacteria" id="ACO76329">
    <property type="protein sequence ID" value="ACO76329"/>
    <property type="gene ID" value="Avin_00620"/>
</dbReference>
<dbReference type="GO" id="GO:0003700">
    <property type="term" value="F:DNA-binding transcription factor activity"/>
    <property type="evidence" value="ECO:0007669"/>
    <property type="project" value="TreeGrafter"/>
</dbReference>
<dbReference type="InterPro" id="IPR001647">
    <property type="entry name" value="HTH_TetR"/>
</dbReference>
<dbReference type="Gene3D" id="1.10.357.10">
    <property type="entry name" value="Tetracycline Repressor, domain 2"/>
    <property type="match status" value="1"/>
</dbReference>
<gene>
    <name evidence="5" type="ordered locus">Avin_00620</name>
</gene>
<keyword evidence="1 2" id="KW-0238">DNA-binding</keyword>
<dbReference type="Pfam" id="PF09209">
    <property type="entry name" value="CecR_C"/>
    <property type="match status" value="1"/>
</dbReference>
<evidence type="ECO:0000256" key="2">
    <source>
        <dbReference type="PROSITE-ProRule" id="PRU00335"/>
    </source>
</evidence>
<dbReference type="Pfam" id="PF00440">
    <property type="entry name" value="TetR_N"/>
    <property type="match status" value="1"/>
</dbReference>
<dbReference type="InterPro" id="IPR009057">
    <property type="entry name" value="Homeodomain-like_sf"/>
</dbReference>
<dbReference type="SUPFAM" id="SSF46689">
    <property type="entry name" value="Homeodomain-like"/>
    <property type="match status" value="1"/>
</dbReference>
<dbReference type="eggNOG" id="COG1309">
    <property type="taxonomic scope" value="Bacteria"/>
</dbReference>
<feature type="DNA-binding region" description="H-T-H motif" evidence="2">
    <location>
        <begin position="51"/>
        <end position="70"/>
    </location>
</feature>
<dbReference type="SUPFAM" id="SSF48498">
    <property type="entry name" value="Tetracyclin repressor-like, C-terminal domain"/>
    <property type="match status" value="1"/>
</dbReference>
<evidence type="ECO:0000256" key="1">
    <source>
        <dbReference type="ARBA" id="ARBA00023125"/>
    </source>
</evidence>
<evidence type="ECO:0000313" key="5">
    <source>
        <dbReference type="EMBL" id="ACO76329.1"/>
    </source>
</evidence>
<evidence type="ECO:0000259" key="4">
    <source>
        <dbReference type="PROSITE" id="PS50977"/>
    </source>
</evidence>
<dbReference type="EMBL" id="CP001157">
    <property type="protein sequence ID" value="ACO76329.1"/>
    <property type="molecule type" value="Genomic_DNA"/>
</dbReference>
<feature type="region of interest" description="Disordered" evidence="3">
    <location>
        <begin position="1"/>
        <end position="27"/>
    </location>
</feature>